<dbReference type="InterPro" id="IPR017751">
    <property type="entry name" value="G3P_DH_NAD-dep_euk"/>
</dbReference>
<gene>
    <name evidence="10" type="primary">NDAI0G02970</name>
    <name evidence="10" type="ordered locus">NDAI_0G02970</name>
</gene>
<evidence type="ECO:0000259" key="9">
    <source>
        <dbReference type="Pfam" id="PF07479"/>
    </source>
</evidence>
<dbReference type="FunFam" id="3.40.50.720:FF:000294">
    <property type="entry name" value="Glycerol-3-phosphate dehydrogenase [NAD(+)]"/>
    <property type="match status" value="1"/>
</dbReference>
<keyword evidence="7" id="KW-1133">Transmembrane helix</keyword>
<dbReference type="GO" id="GO:0046168">
    <property type="term" value="P:glycerol-3-phosphate catabolic process"/>
    <property type="evidence" value="ECO:0007669"/>
    <property type="project" value="UniProtKB-UniRule"/>
</dbReference>
<dbReference type="Gene3D" id="3.40.50.720">
    <property type="entry name" value="NAD(P)-binding Rossmann-like Domain"/>
    <property type="match status" value="1"/>
</dbReference>
<dbReference type="Pfam" id="PF01210">
    <property type="entry name" value="NAD_Gly3P_dh_N"/>
    <property type="match status" value="1"/>
</dbReference>
<dbReference type="InterPro" id="IPR011128">
    <property type="entry name" value="G3P_DH_NAD-dep_N"/>
</dbReference>
<keyword evidence="3 5" id="KW-0520">NAD</keyword>
<dbReference type="InterPro" id="IPR006109">
    <property type="entry name" value="G3P_DH_NAD-dep_C"/>
</dbReference>
<feature type="transmembrane region" description="Helical" evidence="7">
    <location>
        <begin position="6"/>
        <end position="25"/>
    </location>
</feature>
<dbReference type="InterPro" id="IPR013328">
    <property type="entry name" value="6PGD_dom2"/>
</dbReference>
<dbReference type="STRING" id="1071378.G0WE63"/>
<dbReference type="SUPFAM" id="SSF51735">
    <property type="entry name" value="NAD(P)-binding Rossmann-fold domains"/>
    <property type="match status" value="1"/>
</dbReference>
<evidence type="ECO:0000313" key="10">
    <source>
        <dbReference type="EMBL" id="CCD26074.2"/>
    </source>
</evidence>
<dbReference type="EMBL" id="HE580273">
    <property type="protein sequence ID" value="CCD26074.2"/>
    <property type="molecule type" value="Genomic_DNA"/>
</dbReference>
<dbReference type="GO" id="GO:0005634">
    <property type="term" value="C:nucleus"/>
    <property type="evidence" value="ECO:0007669"/>
    <property type="project" value="TreeGrafter"/>
</dbReference>
<feature type="domain" description="Glycerol-3-phosphate dehydrogenase NAD-dependent N-terminal" evidence="8">
    <location>
        <begin position="140"/>
        <end position="304"/>
    </location>
</feature>
<dbReference type="NCBIfam" id="TIGR03376">
    <property type="entry name" value="glycerol3P_DH"/>
    <property type="match status" value="1"/>
</dbReference>
<sequence length="494" mass="54789">MGLHFLFPVLLNILLLSSSYLVVVLQMSLSYKTFNLLSNSGKKASPLVVALAYSSSFSSSHFSFLEKLPLYKENSNNILRRSLHPSSIIRQTISNINKNNNNNITRKMTSPTRLKTMRSPMKKVESQVNLHPLLCDPFRVTVIGSGNWGTTIAKVVSENTAIHSHVFEKEVQMWVFEEKIDGQNLTEIINTKHENVKYLPGIELPENLRANPDLLDAVKEADILVFNIPHQFLSRIVKQLEGHVKKGARAISCLKGFEVGVKGVQLLSSYITDELGIACGALSGANLAPEVAKEHWSETTVAYQLPKDFRGEGKDVDHKILKVLFHRPYFHVNVIDDVAGISIAGALKNVVALGCGFVEGLGWGNNAGAAIQRVGLGEIIKFGQMFFPESRVETYYQESAGVADLITTCSGGRNVRVAKYMAETGKGAIESEKDLLNGQSAQGVITCKEVHEWLDKCELTQEFPLFEAVYQIVYNNVPMENLPDMIEELDDFGF</sequence>
<evidence type="ECO:0000256" key="5">
    <source>
        <dbReference type="RuleBase" id="RU000437"/>
    </source>
</evidence>
<evidence type="ECO:0000256" key="7">
    <source>
        <dbReference type="SAM" id="Phobius"/>
    </source>
</evidence>
<evidence type="ECO:0000313" key="11">
    <source>
        <dbReference type="Proteomes" id="UP000000689"/>
    </source>
</evidence>
<dbReference type="PANTHER" id="PTHR11728">
    <property type="entry name" value="GLYCEROL-3-PHOSPHATE DEHYDROGENASE"/>
    <property type="match status" value="1"/>
</dbReference>
<accession>G0WE63</accession>
<organism evidence="10 11">
    <name type="scientific">Naumovozyma dairenensis (strain ATCC 10597 / BCRC 20456 / CBS 421 / NBRC 0211 / NRRL Y-12639)</name>
    <name type="common">Saccharomyces dairenensis</name>
    <dbReference type="NCBI Taxonomy" id="1071378"/>
    <lineage>
        <taxon>Eukaryota</taxon>
        <taxon>Fungi</taxon>
        <taxon>Dikarya</taxon>
        <taxon>Ascomycota</taxon>
        <taxon>Saccharomycotina</taxon>
        <taxon>Saccharomycetes</taxon>
        <taxon>Saccharomycetales</taxon>
        <taxon>Saccharomycetaceae</taxon>
        <taxon>Naumovozyma</taxon>
    </lineage>
</organism>
<evidence type="ECO:0000256" key="6">
    <source>
        <dbReference type="RuleBase" id="RU361243"/>
    </source>
</evidence>
<protein>
    <recommendedName>
        <fullName evidence="6">Glycerol-3-phosphate dehydrogenase [NAD(+)]</fullName>
        <ecNumber evidence="6">1.1.1.8</ecNumber>
    </recommendedName>
</protein>
<dbReference type="KEGG" id="ndi:NDAI_0G02970"/>
<dbReference type="OMA" id="NRMFGNM"/>
<evidence type="ECO:0000256" key="2">
    <source>
        <dbReference type="ARBA" id="ARBA00023002"/>
    </source>
</evidence>
<dbReference type="InterPro" id="IPR036291">
    <property type="entry name" value="NAD(P)-bd_dom_sf"/>
</dbReference>
<dbReference type="Proteomes" id="UP000000689">
    <property type="component" value="Chromosome 7"/>
</dbReference>
<dbReference type="GO" id="GO:0141152">
    <property type="term" value="F:glycerol-3-phosphate dehydrogenase (NAD+) activity"/>
    <property type="evidence" value="ECO:0007669"/>
    <property type="project" value="UniProtKB-UniRule"/>
</dbReference>
<dbReference type="HOGENOM" id="CLU_033449_2_4_1"/>
<dbReference type="SUPFAM" id="SSF48179">
    <property type="entry name" value="6-phosphogluconate dehydrogenase C-terminal domain-like"/>
    <property type="match status" value="1"/>
</dbReference>
<evidence type="ECO:0000256" key="4">
    <source>
        <dbReference type="ARBA" id="ARBA00048683"/>
    </source>
</evidence>
<reference evidence="10 11" key="1">
    <citation type="journal article" date="2011" name="Proc. Natl. Acad. Sci. U.S.A.">
        <title>Evolutionary erosion of yeast sex chromosomes by mating-type switching accidents.</title>
        <authorList>
            <person name="Gordon J.L."/>
            <person name="Armisen D."/>
            <person name="Proux-Wera E."/>
            <person name="Oheigeartaigh S.S."/>
            <person name="Byrne K.P."/>
            <person name="Wolfe K.H."/>
        </authorList>
    </citation>
    <scope>NUCLEOTIDE SEQUENCE [LARGE SCALE GENOMIC DNA]</scope>
    <source>
        <strain evidence="11">ATCC 10597 / BCRC 20456 / CBS 421 / NBRC 0211 / NRRL Y-12639</strain>
    </source>
</reference>
<feature type="domain" description="Glycerol-3-phosphate dehydrogenase NAD-dependent C-terminal" evidence="9">
    <location>
        <begin position="337"/>
        <end position="482"/>
    </location>
</feature>
<dbReference type="GO" id="GO:0005975">
    <property type="term" value="P:carbohydrate metabolic process"/>
    <property type="evidence" value="ECO:0007669"/>
    <property type="project" value="InterPro"/>
</dbReference>
<dbReference type="RefSeq" id="XP_003671317.2">
    <property type="nucleotide sequence ID" value="XM_003671269.2"/>
</dbReference>
<keyword evidence="2 5" id="KW-0560">Oxidoreductase</keyword>
<dbReference type="GO" id="GO:0005829">
    <property type="term" value="C:cytosol"/>
    <property type="evidence" value="ECO:0007669"/>
    <property type="project" value="TreeGrafter"/>
</dbReference>
<dbReference type="AlphaFoldDB" id="G0WE63"/>
<dbReference type="OrthoDB" id="10263760at2759"/>
<evidence type="ECO:0000256" key="1">
    <source>
        <dbReference type="ARBA" id="ARBA00011009"/>
    </source>
</evidence>
<dbReference type="PROSITE" id="PS00957">
    <property type="entry name" value="NAD_G3PDH"/>
    <property type="match status" value="1"/>
</dbReference>
<comment type="similarity">
    <text evidence="1 5">Belongs to the NAD-dependent glycerol-3-phosphate dehydrogenase family.</text>
</comment>
<dbReference type="PANTHER" id="PTHR11728:SF8">
    <property type="entry name" value="GLYCEROL-3-PHOSPHATE DEHYDROGENASE [NAD(+)]-RELATED"/>
    <property type="match status" value="1"/>
</dbReference>
<evidence type="ECO:0000256" key="3">
    <source>
        <dbReference type="ARBA" id="ARBA00023027"/>
    </source>
</evidence>
<name>G0WE63_NAUDC</name>
<comment type="catalytic activity">
    <reaction evidence="4 6">
        <text>sn-glycerol 3-phosphate + NAD(+) = dihydroxyacetone phosphate + NADH + H(+)</text>
        <dbReference type="Rhea" id="RHEA:11092"/>
        <dbReference type="ChEBI" id="CHEBI:15378"/>
        <dbReference type="ChEBI" id="CHEBI:57540"/>
        <dbReference type="ChEBI" id="CHEBI:57597"/>
        <dbReference type="ChEBI" id="CHEBI:57642"/>
        <dbReference type="ChEBI" id="CHEBI:57945"/>
        <dbReference type="EC" id="1.1.1.8"/>
    </reaction>
</comment>
<dbReference type="InterPro" id="IPR008927">
    <property type="entry name" value="6-PGluconate_DH-like_C_sf"/>
</dbReference>
<dbReference type="Gene3D" id="1.10.1040.10">
    <property type="entry name" value="N-(1-d-carboxylethyl)-l-norvaline Dehydrogenase, domain 2"/>
    <property type="match status" value="1"/>
</dbReference>
<dbReference type="GeneID" id="11495574"/>
<keyword evidence="7" id="KW-0472">Membrane</keyword>
<dbReference type="GO" id="GO:0051287">
    <property type="term" value="F:NAD binding"/>
    <property type="evidence" value="ECO:0007669"/>
    <property type="project" value="UniProtKB-UniRule"/>
</dbReference>
<dbReference type="EC" id="1.1.1.8" evidence="6"/>
<keyword evidence="11" id="KW-1185">Reference proteome</keyword>
<dbReference type="FunFam" id="1.10.1040.10:FF:000004">
    <property type="entry name" value="Glycerol-3-phosphate dehydrogenase [NAD(+)]"/>
    <property type="match status" value="1"/>
</dbReference>
<keyword evidence="7" id="KW-0812">Transmembrane</keyword>
<evidence type="ECO:0000259" key="8">
    <source>
        <dbReference type="Pfam" id="PF01210"/>
    </source>
</evidence>
<dbReference type="InterPro" id="IPR006168">
    <property type="entry name" value="G3P_DH_NAD-dep"/>
</dbReference>
<dbReference type="Pfam" id="PF07479">
    <property type="entry name" value="NAD_Gly3P_dh_C"/>
    <property type="match status" value="1"/>
</dbReference>
<proteinExistence type="inferred from homology"/>
<dbReference type="PRINTS" id="PR00077">
    <property type="entry name" value="GPDHDRGNASE"/>
</dbReference>
<dbReference type="eggNOG" id="KOG2711">
    <property type="taxonomic scope" value="Eukaryota"/>
</dbReference>
<dbReference type="GO" id="GO:0042803">
    <property type="term" value="F:protein homodimerization activity"/>
    <property type="evidence" value="ECO:0007669"/>
    <property type="project" value="InterPro"/>
</dbReference>